<gene>
    <name evidence="3" type="ORF">E3J38_06855</name>
    <name evidence="2" type="ORF">E3J62_10140</name>
</gene>
<dbReference type="InterPro" id="IPR045443">
    <property type="entry name" value="DUF6504"/>
</dbReference>
<name>A0A523XK71_UNCT6</name>
<accession>A0A523XK71</accession>
<dbReference type="Pfam" id="PF20114">
    <property type="entry name" value="DUF6504"/>
    <property type="match status" value="1"/>
</dbReference>
<evidence type="ECO:0000313" key="5">
    <source>
        <dbReference type="Proteomes" id="UP000315534"/>
    </source>
</evidence>
<evidence type="ECO:0000259" key="1">
    <source>
        <dbReference type="Pfam" id="PF20114"/>
    </source>
</evidence>
<reference evidence="4 5" key="1">
    <citation type="submission" date="2019-03" db="EMBL/GenBank/DDBJ databases">
        <title>Metabolic potential of uncultured bacteria and archaea associated with petroleum seepage in deep-sea sediments.</title>
        <authorList>
            <person name="Dong X."/>
            <person name="Hubert C."/>
        </authorList>
    </citation>
    <scope>NUCLEOTIDE SEQUENCE [LARGE SCALE GENOMIC DNA]</scope>
    <source>
        <strain evidence="3">E29_bin36</strain>
        <strain evidence="2">E44_bin18</strain>
    </source>
</reference>
<dbReference type="AlphaFoldDB" id="A0A523XK71"/>
<dbReference type="Proteomes" id="UP000315534">
    <property type="component" value="Unassembled WGS sequence"/>
</dbReference>
<organism evidence="3 5">
    <name type="scientific">candidate division TA06 bacterium</name>
    <dbReference type="NCBI Taxonomy" id="2250710"/>
    <lineage>
        <taxon>Bacteria</taxon>
        <taxon>Bacteria division TA06</taxon>
    </lineage>
</organism>
<evidence type="ECO:0000313" key="3">
    <source>
        <dbReference type="EMBL" id="TET79696.1"/>
    </source>
</evidence>
<evidence type="ECO:0000313" key="4">
    <source>
        <dbReference type="Proteomes" id="UP000315525"/>
    </source>
</evidence>
<feature type="domain" description="DUF6504" evidence="1">
    <location>
        <begin position="1"/>
        <end position="92"/>
    </location>
</feature>
<comment type="caution">
    <text evidence="3">The sequence shown here is derived from an EMBL/GenBank/DDBJ whole genome shotgun (WGS) entry which is preliminary data.</text>
</comment>
<dbReference type="EMBL" id="SOJN01000123">
    <property type="protein sequence ID" value="TET44464.1"/>
    <property type="molecule type" value="Genomic_DNA"/>
</dbReference>
<evidence type="ECO:0000313" key="2">
    <source>
        <dbReference type="EMBL" id="TET44464.1"/>
    </source>
</evidence>
<dbReference type="EMBL" id="SOIP01000402">
    <property type="protein sequence ID" value="TET79696.1"/>
    <property type="molecule type" value="Genomic_DNA"/>
</dbReference>
<dbReference type="Proteomes" id="UP000315525">
    <property type="component" value="Unassembled WGS sequence"/>
</dbReference>
<protein>
    <recommendedName>
        <fullName evidence="1">DUF6504 domain-containing protein</fullName>
    </recommendedName>
</protein>
<proteinExistence type="predicted"/>
<sequence>MADRFVGTKIVVKTSEEDGMPASFIWRGKTYRVDKVERVWQDWGFPLGRAPRRQAWRARRHRNFYVVSSESESFEICRDRGKKGGWVLLKIFQKGENGERSSVFETGS</sequence>